<feature type="region of interest" description="Disordered" evidence="1">
    <location>
        <begin position="1"/>
        <end position="227"/>
    </location>
</feature>
<feature type="compositionally biased region" description="Low complexity" evidence="1">
    <location>
        <begin position="129"/>
        <end position="138"/>
    </location>
</feature>
<proteinExistence type="predicted"/>
<dbReference type="RefSeq" id="XP_032108388.1">
    <property type="nucleotide sequence ID" value="XM_032252497.1"/>
</dbReference>
<feature type="compositionally biased region" description="Gly residues" evidence="1">
    <location>
        <begin position="139"/>
        <end position="158"/>
    </location>
</feature>
<keyword evidence="3" id="KW-0808">Transferase</keyword>
<organism evidence="2 3">
    <name type="scientific">Sapajus apella</name>
    <name type="common">Brown-capped capuchin</name>
    <name type="synonym">Cebus apella</name>
    <dbReference type="NCBI Taxonomy" id="9515"/>
    <lineage>
        <taxon>Eukaryota</taxon>
        <taxon>Metazoa</taxon>
        <taxon>Chordata</taxon>
        <taxon>Craniata</taxon>
        <taxon>Vertebrata</taxon>
        <taxon>Euteleostomi</taxon>
        <taxon>Mammalia</taxon>
        <taxon>Eutheria</taxon>
        <taxon>Euarchontoglires</taxon>
        <taxon>Primates</taxon>
        <taxon>Haplorrhini</taxon>
        <taxon>Platyrrhini</taxon>
        <taxon>Cebidae</taxon>
        <taxon>Cebinae</taxon>
        <taxon>Sapajus</taxon>
    </lineage>
</organism>
<accession>A0A6J3FRI0</accession>
<evidence type="ECO:0000313" key="2">
    <source>
        <dbReference type="Proteomes" id="UP000504640"/>
    </source>
</evidence>
<feature type="compositionally biased region" description="Low complexity" evidence="1">
    <location>
        <begin position="79"/>
        <end position="90"/>
    </location>
</feature>
<evidence type="ECO:0000256" key="1">
    <source>
        <dbReference type="SAM" id="MobiDB-lite"/>
    </source>
</evidence>
<dbReference type="Proteomes" id="UP000504640">
    <property type="component" value="Unplaced"/>
</dbReference>
<evidence type="ECO:0000313" key="3">
    <source>
        <dbReference type="RefSeq" id="XP_032108388.1"/>
    </source>
</evidence>
<gene>
    <name evidence="3" type="primary">MKNK2</name>
</gene>
<dbReference type="AlphaFoldDB" id="A0A6J3FRI0"/>
<name>A0A6J3FRI0_SAPAP</name>
<dbReference type="GeneID" id="116532896"/>
<sequence length="429" mass="44380">MTPPNPEPEASQNTEASEVRRARAPEPVRRRAAAKGGRGSPGLAAGTPVSLLSAPPVIPEHCVGGQSPGRPEEEEAAPGDRPGAAGARSRTALPESAPLQAPPTSRVGGEAGRSLRRGRGQGKSGPIKVAAAATRPAPLGGGGPGGGVRSGGGGGGGAVPRAVRGAGSGLPDVGWRRHCGPGPSPTAGPLLGRPPPGCPPSGRPPGPRSPTPLAGPGQKMVQKKPAEVQGFHRSFKGQNPFELAFSLDQAHHGDSDFALQCSARPDMPASQPIDIPDAKKRSKKKKRGRATDSFSGRFEDVYQLQEDVLGEGAHARVQTCVNLITSQEYAVKVGLLSHPQGPVPWGRCCRGWKQAVAFRLCILQPRKPVFKSGHRALSPVGNDSTGDPLCLPHHVQVAKDLLPEWGLQSPLGALDSPFLSRPCGFMAVV</sequence>
<dbReference type="Gene3D" id="3.30.200.20">
    <property type="entry name" value="Phosphorylase Kinase, domain 1"/>
    <property type="match status" value="1"/>
</dbReference>
<protein>
    <submittedName>
        <fullName evidence="3">MAP kinase-interacting serine/threonine-protein kinase 2</fullName>
    </submittedName>
</protein>
<feature type="compositionally biased region" description="Basic and acidic residues" evidence="1">
    <location>
        <begin position="17"/>
        <end position="29"/>
    </location>
</feature>
<dbReference type="CTD" id="2872"/>
<dbReference type="GO" id="GO:0016301">
    <property type="term" value="F:kinase activity"/>
    <property type="evidence" value="ECO:0007669"/>
    <property type="project" value="UniProtKB-KW"/>
</dbReference>
<feature type="region of interest" description="Disordered" evidence="1">
    <location>
        <begin position="259"/>
        <end position="292"/>
    </location>
</feature>
<feature type="compositionally biased region" description="Pro residues" evidence="1">
    <location>
        <begin position="182"/>
        <end position="210"/>
    </location>
</feature>
<keyword evidence="2" id="KW-1185">Reference proteome</keyword>
<keyword evidence="3" id="KW-0418">Kinase</keyword>
<reference evidence="3" key="1">
    <citation type="submission" date="2025-08" db="UniProtKB">
        <authorList>
            <consortium name="RefSeq"/>
        </authorList>
    </citation>
    <scope>IDENTIFICATION</scope>
    <source>
        <tissue evidence="3">Blood</tissue>
    </source>
</reference>